<feature type="domain" description="PI-PLC Y-box" evidence="13">
    <location>
        <begin position="620"/>
        <end position="669"/>
    </location>
</feature>
<keyword evidence="7" id="KW-0442">Lipid degradation</keyword>
<dbReference type="PANTHER" id="PTHR10336:SF36">
    <property type="entry name" value="1-PHOSPHATIDYLINOSITOL 4,5-BISPHOSPHATE PHOSPHODIESTERASE BETA-4"/>
    <property type="match status" value="1"/>
</dbReference>
<evidence type="ECO:0000256" key="11">
    <source>
        <dbReference type="ARBA" id="ARBA00023239"/>
    </source>
</evidence>
<keyword evidence="6" id="KW-0460">Magnesium</keyword>
<proteinExistence type="predicted"/>
<dbReference type="Gene3D" id="3.20.20.190">
    <property type="entry name" value="Phosphatidylinositol (PI) phosphodiesterase"/>
    <property type="match status" value="2"/>
</dbReference>
<dbReference type="EC" id="3.1.4.11" evidence="3"/>
<dbReference type="GO" id="GO:0048015">
    <property type="term" value="P:phosphatidylinositol-mediated signaling"/>
    <property type="evidence" value="ECO:0007669"/>
    <property type="project" value="TreeGrafter"/>
</dbReference>
<evidence type="ECO:0000256" key="2">
    <source>
        <dbReference type="ARBA" id="ARBA00001195"/>
    </source>
</evidence>
<dbReference type="CDD" id="cd13361">
    <property type="entry name" value="PH_PLC_beta"/>
    <property type="match status" value="1"/>
</dbReference>
<evidence type="ECO:0000259" key="13">
    <source>
        <dbReference type="PROSITE" id="PS50008"/>
    </source>
</evidence>
<evidence type="ECO:0000256" key="10">
    <source>
        <dbReference type="ARBA" id="ARBA00023224"/>
    </source>
</evidence>
<dbReference type="InterPro" id="IPR053945">
    <property type="entry name" value="PLCB1-4-like_EFh"/>
</dbReference>
<evidence type="ECO:0000256" key="12">
    <source>
        <dbReference type="SAM" id="MobiDB-lite"/>
    </source>
</evidence>
<dbReference type="PANTHER" id="PTHR10336">
    <property type="entry name" value="PHOSPHOINOSITIDE-SPECIFIC PHOSPHOLIPASE C FAMILY PROTEIN"/>
    <property type="match status" value="1"/>
</dbReference>
<dbReference type="InterPro" id="IPR000909">
    <property type="entry name" value="PLipase_C_PInositol-sp_X_dom"/>
</dbReference>
<keyword evidence="8" id="KW-0443">Lipid metabolism</keyword>
<dbReference type="Pfam" id="PF22631">
    <property type="entry name" value="PLCB1-4-like_EFh"/>
    <property type="match status" value="1"/>
</dbReference>
<dbReference type="GO" id="GO:0046872">
    <property type="term" value="F:metal ion binding"/>
    <property type="evidence" value="ECO:0007669"/>
    <property type="project" value="UniProtKB-KW"/>
</dbReference>
<keyword evidence="9" id="KW-1015">Disulfide bond</keyword>
<comment type="caution">
    <text evidence="14">The sequence shown here is derived from an EMBL/GenBank/DDBJ whole genome shotgun (WGS) entry which is preliminary data.</text>
</comment>
<dbReference type="InterPro" id="IPR017946">
    <property type="entry name" value="PLC-like_Pdiesterase_TIM-brl"/>
</dbReference>
<dbReference type="InterPro" id="IPR001711">
    <property type="entry name" value="PLipase_C_Pinositol-sp_Y"/>
</dbReference>
<protein>
    <recommendedName>
        <fullName evidence="3">phosphoinositide phospholipase C</fullName>
        <ecNumber evidence="3">3.1.4.11</ecNumber>
    </recommendedName>
</protein>
<evidence type="ECO:0000256" key="9">
    <source>
        <dbReference type="ARBA" id="ARBA00023157"/>
    </source>
</evidence>
<evidence type="ECO:0000256" key="4">
    <source>
        <dbReference type="ARBA" id="ARBA00022723"/>
    </source>
</evidence>
<dbReference type="OMA" id="KMAKYCV"/>
<name>A0A9J6F6L5_HAELO</name>
<dbReference type="GO" id="GO:0016829">
    <property type="term" value="F:lyase activity"/>
    <property type="evidence" value="ECO:0007669"/>
    <property type="project" value="UniProtKB-KW"/>
</dbReference>
<dbReference type="SUPFAM" id="SSF47473">
    <property type="entry name" value="EF-hand"/>
    <property type="match status" value="1"/>
</dbReference>
<keyword evidence="15" id="KW-1185">Reference proteome</keyword>
<dbReference type="Pfam" id="PF00388">
    <property type="entry name" value="PI-PLC-X"/>
    <property type="match status" value="2"/>
</dbReference>
<organism evidence="14 15">
    <name type="scientific">Haemaphysalis longicornis</name>
    <name type="common">Bush tick</name>
    <dbReference type="NCBI Taxonomy" id="44386"/>
    <lineage>
        <taxon>Eukaryota</taxon>
        <taxon>Metazoa</taxon>
        <taxon>Ecdysozoa</taxon>
        <taxon>Arthropoda</taxon>
        <taxon>Chelicerata</taxon>
        <taxon>Arachnida</taxon>
        <taxon>Acari</taxon>
        <taxon>Parasitiformes</taxon>
        <taxon>Ixodida</taxon>
        <taxon>Ixodoidea</taxon>
        <taxon>Ixodidae</taxon>
        <taxon>Haemaphysalinae</taxon>
        <taxon>Haemaphysalis</taxon>
    </lineage>
</organism>
<accession>A0A9J6F6L5</accession>
<dbReference type="SMART" id="SM00148">
    <property type="entry name" value="PLCXc"/>
    <property type="match status" value="1"/>
</dbReference>
<evidence type="ECO:0000313" key="15">
    <source>
        <dbReference type="Proteomes" id="UP000821853"/>
    </source>
</evidence>
<evidence type="ECO:0000313" key="14">
    <source>
        <dbReference type="EMBL" id="KAH9359662.1"/>
    </source>
</evidence>
<keyword evidence="10" id="KW-0807">Transducer</keyword>
<dbReference type="GO" id="GO:0046488">
    <property type="term" value="P:phosphatidylinositol metabolic process"/>
    <property type="evidence" value="ECO:0007669"/>
    <property type="project" value="TreeGrafter"/>
</dbReference>
<dbReference type="SUPFAM" id="SSF50729">
    <property type="entry name" value="PH domain-like"/>
    <property type="match status" value="1"/>
</dbReference>
<dbReference type="Gene3D" id="1.10.238.10">
    <property type="entry name" value="EF-hand"/>
    <property type="match status" value="1"/>
</dbReference>
<dbReference type="InterPro" id="IPR011992">
    <property type="entry name" value="EF-hand-dom_pair"/>
</dbReference>
<evidence type="ECO:0000256" key="5">
    <source>
        <dbReference type="ARBA" id="ARBA00022801"/>
    </source>
</evidence>
<evidence type="ECO:0000256" key="8">
    <source>
        <dbReference type="ARBA" id="ARBA00023098"/>
    </source>
</evidence>
<dbReference type="PROSITE" id="PS50008">
    <property type="entry name" value="PIPLC_Y_DOMAIN"/>
    <property type="match status" value="1"/>
</dbReference>
<dbReference type="FunFam" id="1.10.238.10:FF:000024">
    <property type="entry name" value="1-phosphatidylinositol 4,5-bisphosphate phosphodiesterase"/>
    <property type="match status" value="1"/>
</dbReference>
<evidence type="ECO:0000256" key="6">
    <source>
        <dbReference type="ARBA" id="ARBA00022842"/>
    </source>
</evidence>
<comment type="catalytic activity">
    <reaction evidence="1">
        <text>an N-(acyl)-sphingosylphosphoethanolamine = an N-(acyl)-sphingosyl-1,3-cyclic phosphate + ethanolamine</text>
        <dbReference type="Rhea" id="RHEA:60648"/>
        <dbReference type="ChEBI" id="CHEBI:57603"/>
        <dbReference type="ChEBI" id="CHEBI:143891"/>
        <dbReference type="ChEBI" id="CHEBI:143892"/>
    </reaction>
</comment>
<dbReference type="GO" id="GO:0051209">
    <property type="term" value="P:release of sequestered calcium ion into cytosol"/>
    <property type="evidence" value="ECO:0007669"/>
    <property type="project" value="TreeGrafter"/>
</dbReference>
<sequence length="672" mass="76357">MTKAYDFNWQRPIPEALLKGCIFDRWEEEKEQVVYEPNALFRVDEYGFFIYWNSDGRDGQVLELSQVNDIRAGGIPKDVRLLAELSSKHRYGLDEVSLTICSGTDMVNINYTHVVCPDPDTAKIWQAGLRSITNNIKANNVCPATCLEKHWIKLGFLVDPDGKLPVRRIAQTFASGKTEKLVYQCIGDVGLPSGKNDVIEPQEFTLEKFQELYQRVCPRNDIEELFNTITEGKTDYISLKQLITFLNEKQRDPRLNEILHPFYDERRVREIVAAHETNPENIKEGRLSQGGLVRYLMSDENAPVFLDRLDMYMEMDQPLSHYYINSSHNTYLTGRQFGGKSSVEMYRQVLLAGCSAELTVQAHFLQALLQAVSAYLVLEASSKRSPRPSDDDDDDGDDDGGRCVELDCWDGKGEDEEPIITHGKAMCTDILFKDVIYAIRDCAFVTSDYPVILSFENHCCKKQQYKLAKYCLDIFGDLLLTEPLPNYPMTDWLVLLKTDGNLRGRSQGPGPRQPLAQPQRSQAQILIKNKRLKPEDEKRELELWRKGQLQNDDDDEEKEDASVTIIAPSEEGEGEIIEPSSPTQENPGSKKKKVEAQLEEQLAMAHYQYTGATVHVHPVLSSLVNYAQPVKFQGFEVADERAIHFNMSSFAETAALGCLKSQAIEFVKYPPH</sequence>
<comment type="catalytic activity">
    <reaction evidence="2">
        <text>a 1,2-diacyl-sn-glycero-3-phospho-(1D-myo-inositol-4,5-bisphosphate) + H2O = 1D-myo-inositol 1,4,5-trisphosphate + a 1,2-diacyl-sn-glycerol + H(+)</text>
        <dbReference type="Rhea" id="RHEA:33179"/>
        <dbReference type="ChEBI" id="CHEBI:15377"/>
        <dbReference type="ChEBI" id="CHEBI:15378"/>
        <dbReference type="ChEBI" id="CHEBI:17815"/>
        <dbReference type="ChEBI" id="CHEBI:58456"/>
        <dbReference type="ChEBI" id="CHEBI:203600"/>
        <dbReference type="EC" id="3.1.4.11"/>
    </reaction>
</comment>
<dbReference type="SUPFAM" id="SSF51695">
    <property type="entry name" value="PLC-like phosphodiesterases"/>
    <property type="match status" value="2"/>
</dbReference>
<dbReference type="PROSITE" id="PS50007">
    <property type="entry name" value="PIPLC_X_DOMAIN"/>
    <property type="match status" value="1"/>
</dbReference>
<gene>
    <name evidence="14" type="ORF">HPB48_012810</name>
</gene>
<evidence type="ECO:0000256" key="1">
    <source>
        <dbReference type="ARBA" id="ARBA00000110"/>
    </source>
</evidence>
<dbReference type="InterPro" id="IPR037862">
    <property type="entry name" value="PLC-beta_PH"/>
</dbReference>
<dbReference type="Gene3D" id="2.30.29.240">
    <property type="match status" value="1"/>
</dbReference>
<dbReference type="FunFam" id="2.30.29.240:FF:000001">
    <property type="entry name" value="1-phosphatidylinositol 4,5-bisphosphate phosphodiesterase"/>
    <property type="match status" value="1"/>
</dbReference>
<evidence type="ECO:0000256" key="7">
    <source>
        <dbReference type="ARBA" id="ARBA00022963"/>
    </source>
</evidence>
<reference evidence="14 15" key="1">
    <citation type="journal article" date="2020" name="Cell">
        <title>Large-Scale Comparative Analyses of Tick Genomes Elucidate Their Genetic Diversity and Vector Capacities.</title>
        <authorList>
            <consortium name="Tick Genome and Microbiome Consortium (TIGMIC)"/>
            <person name="Jia N."/>
            <person name="Wang J."/>
            <person name="Shi W."/>
            <person name="Du L."/>
            <person name="Sun Y."/>
            <person name="Zhan W."/>
            <person name="Jiang J.F."/>
            <person name="Wang Q."/>
            <person name="Zhang B."/>
            <person name="Ji P."/>
            <person name="Bell-Sakyi L."/>
            <person name="Cui X.M."/>
            <person name="Yuan T.T."/>
            <person name="Jiang B.G."/>
            <person name="Yang W.F."/>
            <person name="Lam T.T."/>
            <person name="Chang Q.C."/>
            <person name="Ding S.J."/>
            <person name="Wang X.J."/>
            <person name="Zhu J.G."/>
            <person name="Ruan X.D."/>
            <person name="Zhao L."/>
            <person name="Wei J.T."/>
            <person name="Ye R.Z."/>
            <person name="Que T.C."/>
            <person name="Du C.H."/>
            <person name="Zhou Y.H."/>
            <person name="Cheng J.X."/>
            <person name="Dai P.F."/>
            <person name="Guo W.B."/>
            <person name="Han X.H."/>
            <person name="Huang E.J."/>
            <person name="Li L.F."/>
            <person name="Wei W."/>
            <person name="Gao Y.C."/>
            <person name="Liu J.Z."/>
            <person name="Shao H.Z."/>
            <person name="Wang X."/>
            <person name="Wang C.C."/>
            <person name="Yang T.C."/>
            <person name="Huo Q.B."/>
            <person name="Li W."/>
            <person name="Chen H.Y."/>
            <person name="Chen S.E."/>
            <person name="Zhou L.G."/>
            <person name="Ni X.B."/>
            <person name="Tian J.H."/>
            <person name="Sheng Y."/>
            <person name="Liu T."/>
            <person name="Pan Y.S."/>
            <person name="Xia L.Y."/>
            <person name="Li J."/>
            <person name="Zhao F."/>
            <person name="Cao W.C."/>
        </authorList>
    </citation>
    <scope>NUCLEOTIDE SEQUENCE [LARGE SCALE GENOMIC DNA]</scope>
    <source>
        <strain evidence="14">HaeL-2018</strain>
    </source>
</reference>
<dbReference type="CDD" id="cd08591">
    <property type="entry name" value="PI-PLCc_beta"/>
    <property type="match status" value="1"/>
</dbReference>
<dbReference type="EMBL" id="JABSTR010000001">
    <property type="protein sequence ID" value="KAH9359662.1"/>
    <property type="molecule type" value="Genomic_DNA"/>
</dbReference>
<dbReference type="InterPro" id="IPR001192">
    <property type="entry name" value="PI-PLC_fam"/>
</dbReference>
<dbReference type="Pfam" id="PF17787">
    <property type="entry name" value="PH_14"/>
    <property type="match status" value="1"/>
</dbReference>
<dbReference type="GO" id="GO:0016042">
    <property type="term" value="P:lipid catabolic process"/>
    <property type="evidence" value="ECO:0007669"/>
    <property type="project" value="UniProtKB-KW"/>
</dbReference>
<dbReference type="GO" id="GO:0004435">
    <property type="term" value="F:phosphatidylinositol-4,5-bisphosphate phospholipase C activity"/>
    <property type="evidence" value="ECO:0007669"/>
    <property type="project" value="UniProtKB-EC"/>
</dbReference>
<evidence type="ECO:0000256" key="3">
    <source>
        <dbReference type="ARBA" id="ARBA00012368"/>
    </source>
</evidence>
<dbReference type="OrthoDB" id="269822at2759"/>
<dbReference type="VEuPathDB" id="VectorBase:HLOH_054827"/>
<feature type="region of interest" description="Disordered" evidence="12">
    <location>
        <begin position="544"/>
        <end position="592"/>
    </location>
</feature>
<dbReference type="AlphaFoldDB" id="A0A9J6F6L5"/>
<dbReference type="Proteomes" id="UP000821853">
    <property type="component" value="Chromosome 1"/>
</dbReference>
<keyword evidence="11" id="KW-0456">Lyase</keyword>
<dbReference type="FunFam" id="3.20.20.190:FF:000084">
    <property type="match status" value="1"/>
</dbReference>
<keyword evidence="5" id="KW-0378">Hydrolase</keyword>
<keyword evidence="4" id="KW-0479">Metal-binding</keyword>